<dbReference type="EMBL" id="JBJQOH010000001">
    <property type="protein sequence ID" value="KAL3700010.1"/>
    <property type="molecule type" value="Genomic_DNA"/>
</dbReference>
<dbReference type="SUPFAM" id="SSF56672">
    <property type="entry name" value="DNA/RNA polymerases"/>
    <property type="match status" value="1"/>
</dbReference>
<reference evidence="2 3" key="1">
    <citation type="submission" date="2024-09" db="EMBL/GenBank/DDBJ databases">
        <title>Chromosome-scale assembly of Riccia sorocarpa.</title>
        <authorList>
            <person name="Paukszto L."/>
        </authorList>
    </citation>
    <scope>NUCLEOTIDE SEQUENCE [LARGE SCALE GENOMIC DNA]</scope>
    <source>
        <strain evidence="2">LP-2024</strain>
        <tissue evidence="2">Aerial parts of the thallus</tissue>
    </source>
</reference>
<gene>
    <name evidence="2" type="ORF">R1sor_018032</name>
</gene>
<accession>A0ABD3IC94</accession>
<dbReference type="CDD" id="cd01650">
    <property type="entry name" value="RT_nLTR_like"/>
    <property type="match status" value="1"/>
</dbReference>
<dbReference type="PROSITE" id="PS50878">
    <property type="entry name" value="RT_POL"/>
    <property type="match status" value="1"/>
</dbReference>
<dbReference type="PANTHER" id="PTHR19446">
    <property type="entry name" value="REVERSE TRANSCRIPTASES"/>
    <property type="match status" value="1"/>
</dbReference>
<dbReference type="Proteomes" id="UP001633002">
    <property type="component" value="Unassembled WGS sequence"/>
</dbReference>
<evidence type="ECO:0000259" key="1">
    <source>
        <dbReference type="PROSITE" id="PS50878"/>
    </source>
</evidence>
<organism evidence="2 3">
    <name type="scientific">Riccia sorocarpa</name>
    <dbReference type="NCBI Taxonomy" id="122646"/>
    <lineage>
        <taxon>Eukaryota</taxon>
        <taxon>Viridiplantae</taxon>
        <taxon>Streptophyta</taxon>
        <taxon>Embryophyta</taxon>
        <taxon>Marchantiophyta</taxon>
        <taxon>Marchantiopsida</taxon>
        <taxon>Marchantiidae</taxon>
        <taxon>Marchantiales</taxon>
        <taxon>Ricciaceae</taxon>
        <taxon>Riccia</taxon>
    </lineage>
</organism>
<protein>
    <recommendedName>
        <fullName evidence="1">Reverse transcriptase domain-containing protein</fullName>
    </recommendedName>
</protein>
<evidence type="ECO:0000313" key="2">
    <source>
        <dbReference type="EMBL" id="KAL3700010.1"/>
    </source>
</evidence>
<dbReference type="Pfam" id="PF00078">
    <property type="entry name" value="RVT_1"/>
    <property type="match status" value="1"/>
</dbReference>
<feature type="domain" description="Reverse transcriptase" evidence="1">
    <location>
        <begin position="55"/>
        <end position="307"/>
    </location>
</feature>
<keyword evidence="3" id="KW-1185">Reference proteome</keyword>
<dbReference type="InterPro" id="IPR043502">
    <property type="entry name" value="DNA/RNA_pol_sf"/>
</dbReference>
<evidence type="ECO:0000313" key="3">
    <source>
        <dbReference type="Proteomes" id="UP001633002"/>
    </source>
</evidence>
<name>A0ABD3IC94_9MARC</name>
<comment type="caution">
    <text evidence="2">The sequence shown here is derived from an EMBL/GenBank/DDBJ whole genome shotgun (WGS) entry which is preliminary data.</text>
</comment>
<sequence>MPAASSQVCAFSISEVKTELRKLGTGKAADLMGLTVELLRWGVLFLVSFITQCINRACADGLPEEWTWRGVVPLHKAGPKRDPYNYRTIMVANLFSKLLGRLLDARLTTWCESSGARASAQAGFRQGFTTIDHALTLRTVMEGARRLKNLLYVLFVDFAKAFDSIPRIWLWERLLAIGVPQDLVNTIAVLYSRVIVKARPQGLGVSSTLGVIQGCPLPPCLFGLVIDELFWNNQVTCAVLGDIHVPMLLFADDVALIATSQAEMQQHLKGLEDFCSKTSMKVNLAKTLWLQVGSSPGISVEFQGQPVDKCKVYKYLVVLYGATTWGPSLPKTSWKKLESLQKSFLSEELGVRSQIPNSLLRAETARLPLGIEALIESITYARRLRNQASDRYSTQALKASRSHGWYADLTRWAARWGLSESFWDSVDIREELTHLVVRKLWHEPSPRQCYYLRDISPLLPYKEKPYLSINDRKVRHAFARFRISAHTLNVEEGRWKNIPREDRICSVCTLGKVEDEYHTLLVCPGFSDLRESFHISATNLKELFALQTLSLGLFILTVEKARQLALQNSNV</sequence>
<dbReference type="InterPro" id="IPR000477">
    <property type="entry name" value="RT_dom"/>
</dbReference>
<dbReference type="AlphaFoldDB" id="A0ABD3IC94"/>
<proteinExistence type="predicted"/>